<evidence type="ECO:0008006" key="3">
    <source>
        <dbReference type="Google" id="ProtNLM"/>
    </source>
</evidence>
<accession>A0ABX8CKK6</accession>
<keyword evidence="2" id="KW-1185">Reference proteome</keyword>
<dbReference type="Proteomes" id="UP000683310">
    <property type="component" value="Chromosome"/>
</dbReference>
<evidence type="ECO:0000313" key="1">
    <source>
        <dbReference type="EMBL" id="QVI18700.1"/>
    </source>
</evidence>
<gene>
    <name evidence="1" type="ORF">KHQ06_19305</name>
</gene>
<proteinExistence type="predicted"/>
<protein>
    <recommendedName>
        <fullName evidence="3">Restriction endonuclease</fullName>
    </recommendedName>
</protein>
<organism evidence="1 2">
    <name type="scientific">Nocardia tengchongensis</name>
    <dbReference type="NCBI Taxonomy" id="2055889"/>
    <lineage>
        <taxon>Bacteria</taxon>
        <taxon>Bacillati</taxon>
        <taxon>Actinomycetota</taxon>
        <taxon>Actinomycetes</taxon>
        <taxon>Mycobacteriales</taxon>
        <taxon>Nocardiaceae</taxon>
        <taxon>Nocardia</taxon>
    </lineage>
</organism>
<evidence type="ECO:0000313" key="2">
    <source>
        <dbReference type="Proteomes" id="UP000683310"/>
    </source>
</evidence>
<dbReference type="EMBL" id="CP074371">
    <property type="protein sequence ID" value="QVI18700.1"/>
    <property type="molecule type" value="Genomic_DNA"/>
</dbReference>
<name>A0ABX8CKK6_9NOCA</name>
<sequence>MSYRYSSLTGAIDDKTSPLRQYLDQRYPNLKPVQADYRAHAGTLIVAGRGASPGTLGAAFDYLLRFTCDGEYVPQPAVIAFLDRPDHVAVIGELSKLAGHACMRPLPENTVEVIARACWALALCTELYRKPFIFPNSPLAEPIRSGRFTTEVLLALVPDTAVAEMRSLYLLALAELADFLSATTSVAVLGPTFSASKLCAADADLIVDGVLIEVKTRLGAANPKTGQRSDSLPLTDIYQIIGYALFDTTDTFSVHTAALYSARYGALHTWPLQQLLDTLADAPIDLAAERAHVWKLLGGQQIPAIPALGGETLARQSLPITDPMSASSIGGPSRTARLIREGIGLLRRVQRR</sequence>
<reference evidence="1 2" key="1">
    <citation type="submission" date="2021-04" db="EMBL/GenBank/DDBJ databases">
        <title>Nocardia tengchongensis.</title>
        <authorList>
            <person name="Zhuang k."/>
            <person name="Ran Y."/>
            <person name="Li W."/>
        </authorList>
    </citation>
    <scope>NUCLEOTIDE SEQUENCE [LARGE SCALE GENOMIC DNA]</scope>
    <source>
        <strain evidence="1 2">CFH S0057</strain>
    </source>
</reference>